<gene>
    <name evidence="1" type="ORF">K435DRAFT_649906</name>
</gene>
<accession>A0A4V4HHV6</accession>
<evidence type="ECO:0000313" key="2">
    <source>
        <dbReference type="Proteomes" id="UP000297245"/>
    </source>
</evidence>
<reference evidence="1 2" key="1">
    <citation type="journal article" date="2019" name="Nat. Ecol. Evol.">
        <title>Megaphylogeny resolves global patterns of mushroom evolution.</title>
        <authorList>
            <person name="Varga T."/>
            <person name="Krizsan K."/>
            <person name="Foldi C."/>
            <person name="Dima B."/>
            <person name="Sanchez-Garcia M."/>
            <person name="Sanchez-Ramirez S."/>
            <person name="Szollosi G.J."/>
            <person name="Szarkandi J.G."/>
            <person name="Papp V."/>
            <person name="Albert L."/>
            <person name="Andreopoulos W."/>
            <person name="Angelini C."/>
            <person name="Antonin V."/>
            <person name="Barry K.W."/>
            <person name="Bougher N.L."/>
            <person name="Buchanan P."/>
            <person name="Buyck B."/>
            <person name="Bense V."/>
            <person name="Catcheside P."/>
            <person name="Chovatia M."/>
            <person name="Cooper J."/>
            <person name="Damon W."/>
            <person name="Desjardin D."/>
            <person name="Finy P."/>
            <person name="Geml J."/>
            <person name="Haridas S."/>
            <person name="Hughes K."/>
            <person name="Justo A."/>
            <person name="Karasinski D."/>
            <person name="Kautmanova I."/>
            <person name="Kiss B."/>
            <person name="Kocsube S."/>
            <person name="Kotiranta H."/>
            <person name="LaButti K.M."/>
            <person name="Lechner B.E."/>
            <person name="Liimatainen K."/>
            <person name="Lipzen A."/>
            <person name="Lukacs Z."/>
            <person name="Mihaltcheva S."/>
            <person name="Morgado L.N."/>
            <person name="Niskanen T."/>
            <person name="Noordeloos M.E."/>
            <person name="Ohm R.A."/>
            <person name="Ortiz-Santana B."/>
            <person name="Ovrebo C."/>
            <person name="Racz N."/>
            <person name="Riley R."/>
            <person name="Savchenko A."/>
            <person name="Shiryaev A."/>
            <person name="Soop K."/>
            <person name="Spirin V."/>
            <person name="Szebenyi C."/>
            <person name="Tomsovsky M."/>
            <person name="Tulloss R.E."/>
            <person name="Uehling J."/>
            <person name="Grigoriev I.V."/>
            <person name="Vagvolgyi C."/>
            <person name="Papp T."/>
            <person name="Martin F.M."/>
            <person name="Miettinen O."/>
            <person name="Hibbett D.S."/>
            <person name="Nagy L.G."/>
        </authorList>
    </citation>
    <scope>NUCLEOTIDE SEQUENCE [LARGE SCALE GENOMIC DNA]</scope>
    <source>
        <strain evidence="1 2">CBS 962.96</strain>
    </source>
</reference>
<evidence type="ECO:0000313" key="1">
    <source>
        <dbReference type="EMBL" id="THV04136.1"/>
    </source>
</evidence>
<feature type="non-terminal residue" evidence="1">
    <location>
        <position position="1"/>
    </location>
</feature>
<protein>
    <submittedName>
        <fullName evidence="1">Uncharacterized protein</fullName>
    </submittedName>
</protein>
<keyword evidence="2" id="KW-1185">Reference proteome</keyword>
<name>A0A4V4HHV6_DENBC</name>
<proteinExistence type="predicted"/>
<dbReference type="EMBL" id="ML179059">
    <property type="protein sequence ID" value="THV04136.1"/>
    <property type="molecule type" value="Genomic_DNA"/>
</dbReference>
<dbReference type="OrthoDB" id="3208495at2759"/>
<organism evidence="1 2">
    <name type="scientific">Dendrothele bispora (strain CBS 962.96)</name>
    <dbReference type="NCBI Taxonomy" id="1314807"/>
    <lineage>
        <taxon>Eukaryota</taxon>
        <taxon>Fungi</taxon>
        <taxon>Dikarya</taxon>
        <taxon>Basidiomycota</taxon>
        <taxon>Agaricomycotina</taxon>
        <taxon>Agaricomycetes</taxon>
        <taxon>Agaricomycetidae</taxon>
        <taxon>Agaricales</taxon>
        <taxon>Agaricales incertae sedis</taxon>
        <taxon>Dendrothele</taxon>
    </lineage>
</organism>
<dbReference type="AlphaFoldDB" id="A0A4V4HHV6"/>
<sequence>LPNDLQVEEFYQQEFGCSPSPTIFTHLKRELMQAIWALILDDELMHTYEHGLALQYSDGIMQRLFARFYTYSMDYLKKVLLATILCLGQCPCPHCFIEKEQI</sequence>
<dbReference type="Proteomes" id="UP000297245">
    <property type="component" value="Unassembled WGS sequence"/>
</dbReference>